<dbReference type="Pfam" id="PF02580">
    <property type="entry name" value="Tyr_Deacylase"/>
    <property type="match status" value="1"/>
</dbReference>
<feature type="region of interest" description="Disordered" evidence="7">
    <location>
        <begin position="1"/>
        <end position="26"/>
    </location>
</feature>
<evidence type="ECO:0000256" key="5">
    <source>
        <dbReference type="PROSITE-ProRule" id="PRU00267"/>
    </source>
</evidence>
<dbReference type="GO" id="GO:0005737">
    <property type="term" value="C:cytoplasm"/>
    <property type="evidence" value="ECO:0007669"/>
    <property type="project" value="UniProtKB-SubCell"/>
</dbReference>
<comment type="subcellular location">
    <subcellularLocation>
        <location evidence="6">Cytoplasm</location>
    </subcellularLocation>
</comment>
<comment type="caution">
    <text evidence="9">The sequence shown here is derived from an EMBL/GenBank/DDBJ whole genome shotgun (WGS) entry which is preliminary data.</text>
</comment>
<dbReference type="AlphaFoldDB" id="A0A7J6MSH2"/>
<comment type="similarity">
    <text evidence="1 6">Belongs to the DTD family.</text>
</comment>
<dbReference type="InterPro" id="IPR003732">
    <property type="entry name" value="Daa-tRNA_deacyls_DTD"/>
</dbReference>
<comment type="catalytic activity">
    <reaction evidence="3">
        <text>glycyl-tRNA(Ala) + H2O = tRNA(Ala) + glycine + H(+)</text>
        <dbReference type="Rhea" id="RHEA:53744"/>
        <dbReference type="Rhea" id="RHEA-COMP:9657"/>
        <dbReference type="Rhea" id="RHEA-COMP:13640"/>
        <dbReference type="ChEBI" id="CHEBI:15377"/>
        <dbReference type="ChEBI" id="CHEBI:15378"/>
        <dbReference type="ChEBI" id="CHEBI:57305"/>
        <dbReference type="ChEBI" id="CHEBI:78442"/>
        <dbReference type="ChEBI" id="CHEBI:78522"/>
        <dbReference type="EC" id="3.1.1.96"/>
    </reaction>
</comment>
<dbReference type="Pfam" id="PF00505">
    <property type="entry name" value="HMG_box"/>
    <property type="match status" value="1"/>
</dbReference>
<evidence type="ECO:0000256" key="4">
    <source>
        <dbReference type="ARBA" id="ARBA00048018"/>
    </source>
</evidence>
<organism evidence="9 10">
    <name type="scientific">Perkinsus olseni</name>
    <name type="common">Perkinsus atlanticus</name>
    <dbReference type="NCBI Taxonomy" id="32597"/>
    <lineage>
        <taxon>Eukaryota</taxon>
        <taxon>Sar</taxon>
        <taxon>Alveolata</taxon>
        <taxon>Perkinsozoa</taxon>
        <taxon>Perkinsea</taxon>
        <taxon>Perkinsida</taxon>
        <taxon>Perkinsidae</taxon>
        <taxon>Perkinsus</taxon>
    </lineage>
</organism>
<dbReference type="GO" id="GO:0000049">
    <property type="term" value="F:tRNA binding"/>
    <property type="evidence" value="ECO:0007669"/>
    <property type="project" value="UniProtKB-KW"/>
</dbReference>
<evidence type="ECO:0000313" key="10">
    <source>
        <dbReference type="Proteomes" id="UP000572268"/>
    </source>
</evidence>
<dbReference type="FunFam" id="3.50.80.10:FF:000001">
    <property type="entry name" value="D-aminoacyl-tRNA deacylase"/>
    <property type="match status" value="1"/>
</dbReference>
<dbReference type="PANTHER" id="PTHR10472:SF5">
    <property type="entry name" value="D-AMINOACYL-TRNA DEACYLASE 1"/>
    <property type="match status" value="1"/>
</dbReference>
<dbReference type="GO" id="GO:0005634">
    <property type="term" value="C:nucleus"/>
    <property type="evidence" value="ECO:0007669"/>
    <property type="project" value="UniProtKB-UniRule"/>
</dbReference>
<dbReference type="SUPFAM" id="SSF47095">
    <property type="entry name" value="HMG-box"/>
    <property type="match status" value="1"/>
</dbReference>
<dbReference type="GO" id="GO:0003677">
    <property type="term" value="F:DNA binding"/>
    <property type="evidence" value="ECO:0007669"/>
    <property type="project" value="UniProtKB-UniRule"/>
</dbReference>
<dbReference type="InterPro" id="IPR036910">
    <property type="entry name" value="HMG_box_dom_sf"/>
</dbReference>
<dbReference type="PANTHER" id="PTHR10472">
    <property type="entry name" value="D-TYROSYL-TRNA TYR DEACYLASE"/>
    <property type="match status" value="1"/>
</dbReference>
<evidence type="ECO:0000256" key="6">
    <source>
        <dbReference type="RuleBase" id="RU003470"/>
    </source>
</evidence>
<dbReference type="Gene3D" id="3.50.80.10">
    <property type="entry name" value="D-tyrosyl-tRNA(Tyr) deacylase"/>
    <property type="match status" value="1"/>
</dbReference>
<keyword evidence="6" id="KW-0378">Hydrolase</keyword>
<keyword evidence="5" id="KW-0539">Nucleus</keyword>
<dbReference type="SUPFAM" id="SSF69500">
    <property type="entry name" value="DTD-like"/>
    <property type="match status" value="1"/>
</dbReference>
<accession>A0A7J6MSH2</accession>
<dbReference type="PROSITE" id="PS50118">
    <property type="entry name" value="HMG_BOX_2"/>
    <property type="match status" value="1"/>
</dbReference>
<dbReference type="Proteomes" id="UP000572268">
    <property type="component" value="Unassembled WGS sequence"/>
</dbReference>
<keyword evidence="5" id="KW-0238">DNA-binding</keyword>
<dbReference type="HAMAP" id="MF_00518">
    <property type="entry name" value="Deacylase_Dtd"/>
    <property type="match status" value="1"/>
</dbReference>
<dbReference type="NCBIfam" id="TIGR00256">
    <property type="entry name" value="D-aminoacyl-tRNA deacylase"/>
    <property type="match status" value="1"/>
</dbReference>
<protein>
    <recommendedName>
        <fullName evidence="2 6">D-aminoacyl-tRNA deacylase</fullName>
        <ecNumber evidence="2 6">3.1.1.96</ecNumber>
    </recommendedName>
</protein>
<evidence type="ECO:0000256" key="7">
    <source>
        <dbReference type="SAM" id="MobiDB-lite"/>
    </source>
</evidence>
<comment type="catalytic activity">
    <reaction evidence="4">
        <text>a D-aminoacyl-tRNA + H2O = a tRNA + a D-alpha-amino acid + H(+)</text>
        <dbReference type="Rhea" id="RHEA:13953"/>
        <dbReference type="Rhea" id="RHEA-COMP:10123"/>
        <dbReference type="Rhea" id="RHEA-COMP:10124"/>
        <dbReference type="ChEBI" id="CHEBI:15377"/>
        <dbReference type="ChEBI" id="CHEBI:15378"/>
        <dbReference type="ChEBI" id="CHEBI:59871"/>
        <dbReference type="ChEBI" id="CHEBI:78442"/>
        <dbReference type="ChEBI" id="CHEBI:79333"/>
        <dbReference type="EC" id="3.1.1.96"/>
    </reaction>
</comment>
<keyword evidence="6" id="KW-0820">tRNA-binding</keyword>
<evidence type="ECO:0000256" key="3">
    <source>
        <dbReference type="ARBA" id="ARBA00047676"/>
    </source>
</evidence>
<evidence type="ECO:0000256" key="2">
    <source>
        <dbReference type="ARBA" id="ARBA00013056"/>
    </source>
</evidence>
<dbReference type="EC" id="3.1.1.96" evidence="2 6"/>
<keyword evidence="6" id="KW-0963">Cytoplasm</keyword>
<dbReference type="InterPro" id="IPR023509">
    <property type="entry name" value="DTD-like_sf"/>
</dbReference>
<keyword evidence="6" id="KW-0694">RNA-binding</keyword>
<feature type="compositionally biased region" description="Basic and acidic residues" evidence="7">
    <location>
        <begin position="1"/>
        <end position="24"/>
    </location>
</feature>
<dbReference type="GO" id="GO:0051500">
    <property type="term" value="F:D-tyrosyl-tRNA(Tyr) deacylase activity"/>
    <property type="evidence" value="ECO:0007669"/>
    <property type="project" value="TreeGrafter"/>
</dbReference>
<gene>
    <name evidence="9" type="primary">DTD1_2</name>
    <name evidence="9" type="ORF">FOL46_006309</name>
</gene>
<proteinExistence type="inferred from homology"/>
<reference evidence="9 10" key="1">
    <citation type="submission" date="2020-04" db="EMBL/GenBank/DDBJ databases">
        <title>Perkinsus olseni comparative genomics.</title>
        <authorList>
            <person name="Bogema D.R."/>
        </authorList>
    </citation>
    <scope>NUCLEOTIDE SEQUENCE [LARGE SCALE GENOMIC DNA]</scope>
    <source>
        <strain evidence="9">ATCC PRA-31</strain>
    </source>
</reference>
<dbReference type="EMBL" id="JABANN010000040">
    <property type="protein sequence ID" value="KAF4673901.1"/>
    <property type="molecule type" value="Genomic_DNA"/>
</dbReference>
<dbReference type="SMART" id="SM00398">
    <property type="entry name" value="HMG"/>
    <property type="match status" value="1"/>
</dbReference>
<dbReference type="InterPro" id="IPR009071">
    <property type="entry name" value="HMG_box_dom"/>
</dbReference>
<name>A0A7J6MSH2_PEROL</name>
<evidence type="ECO:0000256" key="1">
    <source>
        <dbReference type="ARBA" id="ARBA00009673"/>
    </source>
</evidence>
<evidence type="ECO:0000259" key="8">
    <source>
        <dbReference type="PROSITE" id="PS50118"/>
    </source>
</evidence>
<evidence type="ECO:0000313" key="9">
    <source>
        <dbReference type="EMBL" id="KAF4673901.1"/>
    </source>
</evidence>
<feature type="DNA-binding region" description="HMG box" evidence="5">
    <location>
        <begin position="27"/>
        <end position="97"/>
    </location>
</feature>
<sequence length="271" mass="30947">MTPKNDVSKVRKEGKRASKKDAGKPKVKRALTPYFMFAQENREKVKVEFGFESKQLGEIAKKLGEKWKNLSDEEKQYYVKLSEDDKKRYEREKKELDAREESSALGPMRVVIQRVTQASVTVENNVVGKIGRGLVLLVGIKETDTMEELDYCVRKCMKVRLWDDDKGTAWRASVLDKDYQLLVISQFTLFGLLRKGNKPDYRLAMGPGDAEPMYDEFVRRCRAEYGNAKGDTAVQTGIFGAHMDVSLNNDGPVTLVVDTDEYMPKDPKKQK</sequence>
<dbReference type="Gene3D" id="1.10.30.10">
    <property type="entry name" value="High mobility group box domain"/>
    <property type="match status" value="1"/>
</dbReference>
<feature type="domain" description="HMG box" evidence="8">
    <location>
        <begin position="27"/>
        <end position="97"/>
    </location>
</feature>